<dbReference type="InterPro" id="IPR001920">
    <property type="entry name" value="Asp/Glu_race"/>
</dbReference>
<evidence type="ECO:0000256" key="2">
    <source>
        <dbReference type="ARBA" id="ARBA00023235"/>
    </source>
</evidence>
<dbReference type="EC" id="5.1.1.-" evidence="3"/>
<evidence type="ECO:0000256" key="1">
    <source>
        <dbReference type="ARBA" id="ARBA00007847"/>
    </source>
</evidence>
<dbReference type="InterPro" id="IPR004380">
    <property type="entry name" value="Asp_race"/>
</dbReference>
<dbReference type="PANTHER" id="PTHR21198:SF7">
    <property type="entry name" value="ASPARTATE-GLUTAMATE RACEMASE FAMILY"/>
    <property type="match status" value="1"/>
</dbReference>
<dbReference type="EMBL" id="CP065938">
    <property type="protein sequence ID" value="UWX04948.1"/>
    <property type="molecule type" value="Genomic_DNA"/>
</dbReference>
<comment type="similarity">
    <text evidence="1">Belongs to the aspartate/glutamate racemases family.</text>
</comment>
<evidence type="ECO:0000313" key="4">
    <source>
        <dbReference type="Proteomes" id="UP001058120"/>
    </source>
</evidence>
<reference evidence="3" key="1">
    <citation type="submission" date="2020-12" db="EMBL/GenBank/DDBJ databases">
        <title>Taurinivorans muris gen. nov., sp. nov., fundamental and realized metabolic niche of a ubiquitous sulfidogenic bacterium in the murine intestine.</title>
        <authorList>
            <person name="Ye H."/>
            <person name="Hanson B.T."/>
            <person name="Loy A."/>
        </authorList>
    </citation>
    <scope>NUCLEOTIDE SEQUENCE</scope>
    <source>
        <strain evidence="3">LT0009</strain>
    </source>
</reference>
<dbReference type="PANTHER" id="PTHR21198">
    <property type="entry name" value="GLUTAMATE RACEMASE"/>
    <property type="match status" value="1"/>
</dbReference>
<proteinExistence type="inferred from homology"/>
<dbReference type="GO" id="GO:0016853">
    <property type="term" value="F:isomerase activity"/>
    <property type="evidence" value="ECO:0007669"/>
    <property type="project" value="UniProtKB-KW"/>
</dbReference>
<evidence type="ECO:0000313" key="3">
    <source>
        <dbReference type="EMBL" id="UWX04948.1"/>
    </source>
</evidence>
<dbReference type="RefSeq" id="WP_334314503.1">
    <property type="nucleotide sequence ID" value="NZ_CP065938.1"/>
</dbReference>
<keyword evidence="2 3" id="KW-0413">Isomerase</keyword>
<dbReference type="SUPFAM" id="SSF53681">
    <property type="entry name" value="Aspartate/glutamate racemase"/>
    <property type="match status" value="2"/>
</dbReference>
<keyword evidence="4" id="KW-1185">Reference proteome</keyword>
<dbReference type="Pfam" id="PF01177">
    <property type="entry name" value="Asp_Glu_race"/>
    <property type="match status" value="1"/>
</dbReference>
<dbReference type="Proteomes" id="UP001058120">
    <property type="component" value="Chromosome"/>
</dbReference>
<protein>
    <submittedName>
        <fullName evidence="3">Amino acid racemase</fullName>
        <ecNumber evidence="3">5.1.1.-</ecNumber>
    </submittedName>
</protein>
<name>A0ABY5XYW9_9BACT</name>
<dbReference type="Gene3D" id="3.40.50.1860">
    <property type="match status" value="2"/>
</dbReference>
<organism evidence="3 4">
    <name type="scientific">Taurinivorans muris</name>
    <dbReference type="NCBI Taxonomy" id="2787751"/>
    <lineage>
        <taxon>Bacteria</taxon>
        <taxon>Pseudomonadati</taxon>
        <taxon>Thermodesulfobacteriota</taxon>
        <taxon>Desulfovibrionia</taxon>
        <taxon>Desulfovibrionales</taxon>
        <taxon>Desulfovibrionaceae</taxon>
        <taxon>Taurinivorans</taxon>
    </lineage>
</organism>
<sequence>MKKIGLVGGIGPASTVEYYLSIIKKCRIEQRGNIYPEIVIDSVNMLSHDKALAENDYDKLAHYLLRSLSNLKAAGAELAAITANTEHIVWNMVHSKFPLPVISIVEATIREIKRKGFKNVLVFGTMFTLKSKLYENALNNQGITAIIPSGNDISTIDSLIYPNMENGIIIPADKQKLVKMAEKYISEKNADSILLGCTELPLAITYCDVSVPILNTTEIHINEIYRRATQV</sequence>
<dbReference type="InterPro" id="IPR015942">
    <property type="entry name" value="Asp/Glu/hydantoin_racemase"/>
</dbReference>
<gene>
    <name evidence="3" type="ORF">JBF11_05530</name>
</gene>
<accession>A0ABY5XYW9</accession>
<dbReference type="NCBIfam" id="TIGR00035">
    <property type="entry name" value="asp_race"/>
    <property type="match status" value="1"/>
</dbReference>